<organism evidence="4 5">
    <name type="scientific">Tothia fuscella</name>
    <dbReference type="NCBI Taxonomy" id="1048955"/>
    <lineage>
        <taxon>Eukaryota</taxon>
        <taxon>Fungi</taxon>
        <taxon>Dikarya</taxon>
        <taxon>Ascomycota</taxon>
        <taxon>Pezizomycotina</taxon>
        <taxon>Dothideomycetes</taxon>
        <taxon>Pleosporomycetidae</taxon>
        <taxon>Venturiales</taxon>
        <taxon>Cylindrosympodiaceae</taxon>
        <taxon>Tothia</taxon>
    </lineage>
</organism>
<feature type="compositionally biased region" description="Polar residues" evidence="1">
    <location>
        <begin position="14"/>
        <end position="30"/>
    </location>
</feature>
<keyword evidence="2" id="KW-0812">Transmembrane</keyword>
<dbReference type="PANTHER" id="PTHR35395:SF1">
    <property type="entry name" value="DUF6536 DOMAIN-CONTAINING PROTEIN"/>
    <property type="match status" value="1"/>
</dbReference>
<keyword evidence="2" id="KW-0472">Membrane</keyword>
<reference evidence="4" key="1">
    <citation type="journal article" date="2020" name="Stud. Mycol.">
        <title>101 Dothideomycetes genomes: a test case for predicting lifestyles and emergence of pathogens.</title>
        <authorList>
            <person name="Haridas S."/>
            <person name="Albert R."/>
            <person name="Binder M."/>
            <person name="Bloem J."/>
            <person name="Labutti K."/>
            <person name="Salamov A."/>
            <person name="Andreopoulos B."/>
            <person name="Baker S."/>
            <person name="Barry K."/>
            <person name="Bills G."/>
            <person name="Bluhm B."/>
            <person name="Cannon C."/>
            <person name="Castanera R."/>
            <person name="Culley D."/>
            <person name="Daum C."/>
            <person name="Ezra D."/>
            <person name="Gonzalez J."/>
            <person name="Henrissat B."/>
            <person name="Kuo A."/>
            <person name="Liang C."/>
            <person name="Lipzen A."/>
            <person name="Lutzoni F."/>
            <person name="Magnuson J."/>
            <person name="Mondo S."/>
            <person name="Nolan M."/>
            <person name="Ohm R."/>
            <person name="Pangilinan J."/>
            <person name="Park H.-J."/>
            <person name="Ramirez L."/>
            <person name="Alfaro M."/>
            <person name="Sun H."/>
            <person name="Tritt A."/>
            <person name="Yoshinaga Y."/>
            <person name="Zwiers L.-H."/>
            <person name="Turgeon B."/>
            <person name="Goodwin S."/>
            <person name="Spatafora J."/>
            <person name="Crous P."/>
            <person name="Grigoriev I."/>
        </authorList>
    </citation>
    <scope>NUCLEOTIDE SEQUENCE</scope>
    <source>
        <strain evidence="4">CBS 130266</strain>
    </source>
</reference>
<dbReference type="InterPro" id="IPR046623">
    <property type="entry name" value="DUF6536"/>
</dbReference>
<sequence>MSVDDVEKMKSKGPTVSQKELSTYSASSFEGQPLPSRRKPSLPSPPSVNVFKHPVLWVKQEWMSWRFYTVLYASMAVAVWLWNLLALVGVMAVHGVDDNGRVTIHEGNCARVKRENMYVHWFISVFGTGFLSASAYVMYCLMTPTREEIDKAHAKGEWLDIGVMSIKNLFAISRKRLFLWVLLGFSSPFLQFFYNSILFMTWSTNAYSAFVAHESFVRPGNITVQLSANPTEAATLGRSFGDLALHLHQETLAGRLEKLNPKECIDAYAVPMQSSRRNVVLITDDSHQRPADVFDVFHAYIPLEQPEAFGEQYSWVCDDKLGYSDRCLYHIQTLRDNPNNWTISDDAKVKYCLSETTEDHCKLQVSVMLSTIVLITLFFKTVVMFAVAFTVNEKPIMTTGDAISSFMRDPDPYTEGMCMATKKMIIENNRRWLATPLFVKLDIFRWWHGIKTRLVSCCLLFLLSICLNGALFCTVNEPLSFANFLQTGMGQVNRNFFIGWHHKQQKYMLRSVWIANVGHAIFGVLYVVLNNVIYCMVFSWEWARYANHRKGLRVSEAPRGKQRTVYFFLMPYRLAFPLMAFSVGLHTLVSQTLFMVDVETYGHDPKKGERMGQYIRTPQFDFTTTGFSPLGNVGMIALGLIMIGFLVWCGHRKLDSPTPVTSTCSAAISAACHPNWEEPEDAYLQELAWGVTDIQNGIGHCTFSSREIKGIDDYTPYQ</sequence>
<feature type="region of interest" description="Disordered" evidence="1">
    <location>
        <begin position="1"/>
        <end position="44"/>
    </location>
</feature>
<gene>
    <name evidence="4" type="ORF">EJ08DRAFT_278828</name>
</gene>
<feature type="transmembrane region" description="Helical" evidence="2">
    <location>
        <begin position="454"/>
        <end position="472"/>
    </location>
</feature>
<protein>
    <recommendedName>
        <fullName evidence="3">DUF6536 domain-containing protein</fullName>
    </recommendedName>
</protein>
<feature type="transmembrane region" description="Helical" evidence="2">
    <location>
        <begin position="517"/>
        <end position="543"/>
    </location>
</feature>
<dbReference type="OrthoDB" id="5429634at2759"/>
<dbReference type="PANTHER" id="PTHR35395">
    <property type="entry name" value="DUF6536 DOMAIN-CONTAINING PROTEIN"/>
    <property type="match status" value="1"/>
</dbReference>
<evidence type="ECO:0000259" key="3">
    <source>
        <dbReference type="Pfam" id="PF20163"/>
    </source>
</evidence>
<evidence type="ECO:0000256" key="2">
    <source>
        <dbReference type="SAM" id="Phobius"/>
    </source>
</evidence>
<evidence type="ECO:0000313" key="4">
    <source>
        <dbReference type="EMBL" id="KAF2429425.1"/>
    </source>
</evidence>
<evidence type="ECO:0000256" key="1">
    <source>
        <dbReference type="SAM" id="MobiDB-lite"/>
    </source>
</evidence>
<feature type="transmembrane region" description="Helical" evidence="2">
    <location>
        <begin position="564"/>
        <end position="585"/>
    </location>
</feature>
<feature type="transmembrane region" description="Helical" evidence="2">
    <location>
        <begin position="630"/>
        <end position="649"/>
    </location>
</feature>
<dbReference type="Pfam" id="PF20163">
    <property type="entry name" value="DUF6536"/>
    <property type="match status" value="1"/>
</dbReference>
<feature type="transmembrane region" description="Helical" evidence="2">
    <location>
        <begin position="69"/>
        <end position="93"/>
    </location>
</feature>
<feature type="transmembrane region" description="Helical" evidence="2">
    <location>
        <begin position="121"/>
        <end position="141"/>
    </location>
</feature>
<name>A0A9P4TXB6_9PEZI</name>
<accession>A0A9P4TXB6</accession>
<evidence type="ECO:0000313" key="5">
    <source>
        <dbReference type="Proteomes" id="UP000800235"/>
    </source>
</evidence>
<keyword evidence="2" id="KW-1133">Transmembrane helix</keyword>
<proteinExistence type="predicted"/>
<feature type="domain" description="DUF6536" evidence="3">
    <location>
        <begin position="65"/>
        <end position="217"/>
    </location>
</feature>
<dbReference type="AlphaFoldDB" id="A0A9P4TXB6"/>
<feature type="transmembrane region" description="Helical" evidence="2">
    <location>
        <begin position="177"/>
        <end position="194"/>
    </location>
</feature>
<comment type="caution">
    <text evidence="4">The sequence shown here is derived from an EMBL/GenBank/DDBJ whole genome shotgun (WGS) entry which is preliminary data.</text>
</comment>
<keyword evidence="5" id="KW-1185">Reference proteome</keyword>
<feature type="transmembrane region" description="Helical" evidence="2">
    <location>
        <begin position="367"/>
        <end position="389"/>
    </location>
</feature>
<feature type="compositionally biased region" description="Basic and acidic residues" evidence="1">
    <location>
        <begin position="1"/>
        <end position="10"/>
    </location>
</feature>
<dbReference type="EMBL" id="MU007047">
    <property type="protein sequence ID" value="KAF2429425.1"/>
    <property type="molecule type" value="Genomic_DNA"/>
</dbReference>
<dbReference type="Proteomes" id="UP000800235">
    <property type="component" value="Unassembled WGS sequence"/>
</dbReference>